<dbReference type="InterPro" id="IPR011990">
    <property type="entry name" value="TPR-like_helical_dom_sf"/>
</dbReference>
<proteinExistence type="predicted"/>
<gene>
    <name evidence="1" type="ORF">MF646_09870</name>
</gene>
<accession>A0A9X2I3S2</accession>
<dbReference type="InterPro" id="IPR047705">
    <property type="entry name" value="AimR-like"/>
</dbReference>
<dbReference type="SUPFAM" id="SSF81901">
    <property type="entry name" value="HCP-like"/>
    <property type="match status" value="1"/>
</dbReference>
<dbReference type="Gene3D" id="1.25.40.10">
    <property type="entry name" value="Tetratricopeptide repeat domain"/>
    <property type="match status" value="1"/>
</dbReference>
<keyword evidence="1" id="KW-0675">Receptor</keyword>
<reference evidence="1" key="1">
    <citation type="submission" date="2022-02" db="EMBL/GenBank/DDBJ databases">
        <title>Halalkalibacter sp. nov. isolated from Lonar Lake, India.</title>
        <authorList>
            <person name="Joshi A."/>
            <person name="Thite S."/>
            <person name="Lodha T."/>
        </authorList>
    </citation>
    <scope>NUCLEOTIDE SEQUENCE</scope>
    <source>
        <strain evidence="1">MEB205</strain>
    </source>
</reference>
<dbReference type="AlphaFoldDB" id="A0A9X2I3S2"/>
<protein>
    <submittedName>
        <fullName evidence="1">AimR family lysis-lysogeny pheromone receptor</fullName>
    </submittedName>
</protein>
<dbReference type="RefSeq" id="WP_250096330.1">
    <property type="nucleotide sequence ID" value="NZ_JAKRYL010000008.1"/>
</dbReference>
<name>A0A9X2I3S2_9BACI</name>
<evidence type="ECO:0000313" key="1">
    <source>
        <dbReference type="EMBL" id="MCL7747427.1"/>
    </source>
</evidence>
<dbReference type="EMBL" id="JAKRYL010000008">
    <property type="protein sequence ID" value="MCL7747427.1"/>
    <property type="molecule type" value="Genomic_DNA"/>
</dbReference>
<dbReference type="NCBIfam" id="NF038310">
    <property type="entry name" value="lysogeny_AimR"/>
    <property type="match status" value="1"/>
</dbReference>
<keyword evidence="2" id="KW-1185">Reference proteome</keyword>
<evidence type="ECO:0000313" key="2">
    <source>
        <dbReference type="Proteomes" id="UP001139150"/>
    </source>
</evidence>
<dbReference type="Pfam" id="PF22871">
    <property type="entry name" value="AimR"/>
    <property type="match status" value="1"/>
</dbReference>
<sequence>MVMKQITAETFSEIDNLEEYVNNVDPNSYLARVSLEYLVINSKSDLVETLIGRLLDSSSEESREWAEVYKIDHLVYKQEMNLIEAIQQLTYTTVRAPELSTLIKVFQLYNYSSQKEFEMIASLSELVNAEISRLEEGFMKTSLLCRYMVTMQSVYLHLNDVEKSRECGIDILKIALTQTMKVVALTGLGNSFILSNKEKALEYFNKSLTLAVQMGHEMLTIEAQRSSNFTYCYWEQPEKVIINEKSSNSLAGKLEEIFHLIKSNEKEKALFLLDQIKFKIDNDYFKAFDQYYRGLINRESKYFEKSIKYFEKAGDYYYRKIPLKELNYKEVKT</sequence>
<dbReference type="Proteomes" id="UP001139150">
    <property type="component" value="Unassembled WGS sequence"/>
</dbReference>
<organism evidence="1 2">
    <name type="scientific">Halalkalibacter alkaliphilus</name>
    <dbReference type="NCBI Taxonomy" id="2917993"/>
    <lineage>
        <taxon>Bacteria</taxon>
        <taxon>Bacillati</taxon>
        <taxon>Bacillota</taxon>
        <taxon>Bacilli</taxon>
        <taxon>Bacillales</taxon>
        <taxon>Bacillaceae</taxon>
        <taxon>Halalkalibacter</taxon>
    </lineage>
</organism>
<comment type="caution">
    <text evidence="1">The sequence shown here is derived from an EMBL/GenBank/DDBJ whole genome shotgun (WGS) entry which is preliminary data.</text>
</comment>